<evidence type="ECO:0000256" key="4">
    <source>
        <dbReference type="ARBA" id="ARBA00022692"/>
    </source>
</evidence>
<feature type="transmembrane region" description="Helical" evidence="13">
    <location>
        <begin position="999"/>
        <end position="1021"/>
    </location>
</feature>
<comment type="similarity">
    <text evidence="2 13">Belongs to the cation transport ATPase (P-type) (TC 3.A.3) family. Type V subfamily.</text>
</comment>
<dbReference type="Proteomes" id="UP000249056">
    <property type="component" value="Unassembled WGS sequence"/>
</dbReference>
<dbReference type="FunFam" id="3.40.1110.10:FF:000057">
    <property type="entry name" value="Cation-transporting ATPase"/>
    <property type="match status" value="1"/>
</dbReference>
<proteinExistence type="inferred from homology"/>
<dbReference type="InterPro" id="IPR047819">
    <property type="entry name" value="P5A-ATPase_N"/>
</dbReference>
<dbReference type="OrthoDB" id="48943at2759"/>
<evidence type="ECO:0000256" key="10">
    <source>
        <dbReference type="ARBA" id="ARBA00022989"/>
    </source>
</evidence>
<feature type="domain" description="P-type ATPase A" evidence="15">
    <location>
        <begin position="308"/>
        <end position="437"/>
    </location>
</feature>
<keyword evidence="6 13" id="KW-0547">Nucleotide-binding</keyword>
<evidence type="ECO:0000256" key="2">
    <source>
        <dbReference type="ARBA" id="ARBA00006000"/>
    </source>
</evidence>
<dbReference type="EMBL" id="QKRW01000043">
    <property type="protein sequence ID" value="RAL60175.1"/>
    <property type="molecule type" value="Genomic_DNA"/>
</dbReference>
<dbReference type="FunFam" id="3.40.50.1000:FF:000068">
    <property type="entry name" value="Cation-transporting ATPase"/>
    <property type="match status" value="1"/>
</dbReference>
<keyword evidence="8 13" id="KW-0460">Magnesium</keyword>
<dbReference type="Gene3D" id="2.70.150.10">
    <property type="entry name" value="Calcium-transporting ATPase, cytoplasmic transduction domain A"/>
    <property type="match status" value="1"/>
</dbReference>
<evidence type="ECO:0000256" key="1">
    <source>
        <dbReference type="ARBA" id="ARBA00004141"/>
    </source>
</evidence>
<dbReference type="SUPFAM" id="SSF81660">
    <property type="entry name" value="Metal cation-transporting ATPase, ATP-binding domain N"/>
    <property type="match status" value="1"/>
</dbReference>
<comment type="caution">
    <text evidence="13">Lacks conserved residue(s) required for the propagation of feature annotation.</text>
</comment>
<accession>A0A395IIX6</accession>
<sequence>MVPLQATGHGEAQSQTIVREEQIIILARFTEGAPIYQLPASWMMLKWHKTRCSQVQSLNQFLLVLRPLRIDGRAPDSTASFTYYQQSDDEEERLRSAEDEDDSVIIDEEDDVQYQEEDSDLEATEMALRRISTVESRNSVHDRLLRSDSLGTNGSNLGPVSFGLGYLLLRWLPRWQVRIIGIPSPLRDCTWVVIENQWGEFYSMSYDYDDDPILDNLRILDYRYMRFSFNPLKDRFILCNSWKDPAWTDAFHPFYVFQVASLILWSMDQYYYYAGCIFVISAVSITTTLLETKSTMKRLREISRFECDVRVLRNSFWRYVPSSELVPGDIYEVTDPALGQFPCDSLLLTGDCIVNESMLTGESVPVSKVPATDESLRLLNLSSSSVAPELAKHFLFCGTKIIRARRPHDDNDCEAVGLAMAVRTGFNTTKGALVRSMLFPKPSGFKFYRDSFRYISVMGGIAMLGFVASFINFVHLNLSWHLIVVRALDLITIVVPPALPATLTIGTSFALGRLRKKQIFCISPQRVNVGGKTRHHAQSLLPGAVYERDPTVDYNIHKAILYTMATCHSLRVVDNELMGDPLDLKMFDFTGWSFEEGQHNSGDADVEDSGGLSPSIARPPAGIEYNLDDQNNAKNSPIELGVLKSFEFVSQLRRASVITRNFGSQGCDIYVKGAPECMKEICKAESFPSDYQDLLAYYTHRGFRVIACATKHIKKLNWVKMQKMSREDTESGLSFIGFIIFENKLKPTTAGVLDELTEAGIRKVMCTGDNILTAISVARECNLIDKTAHCFVPHFIEGDSLDPKARLSWESMDNAVSGDVFRWVVDFAPSSVLQRMLVCGQVFARMSPDEKHELVEKLQSIDYCCGFCGDGANDCGALKAADVGISLSEAEASVAAPFTSRVFDITCVPEVIREGRAALVTSFSCFKYMSLYSAIQFTSYILSGIVLSVGKPFRQSMAHNLPFVATIAVALLFLLYMLFDPSQWLANFMQLTELSWDFEVFILILGIGYISLAWSSENYLLPRLGKYLGIMKTSITRKPKQRKTYKLILEEMRLSSQQ</sequence>
<dbReference type="FunFam" id="1.20.1110.10:FF:000023">
    <property type="entry name" value="Cation-transporting ATPase"/>
    <property type="match status" value="1"/>
</dbReference>
<evidence type="ECO:0000256" key="13">
    <source>
        <dbReference type="RuleBase" id="RU362082"/>
    </source>
</evidence>
<dbReference type="Pfam" id="PF00702">
    <property type="entry name" value="Hydrolase"/>
    <property type="match status" value="1"/>
</dbReference>
<evidence type="ECO:0000259" key="16">
    <source>
        <dbReference type="Pfam" id="PF12409"/>
    </source>
</evidence>
<dbReference type="InterPro" id="IPR036412">
    <property type="entry name" value="HAD-like_sf"/>
</dbReference>
<evidence type="ECO:0000256" key="14">
    <source>
        <dbReference type="SAM" id="MobiDB-lite"/>
    </source>
</evidence>
<keyword evidence="9 13" id="KW-1278">Translocase</keyword>
<dbReference type="GO" id="GO:0140358">
    <property type="term" value="F:P-type transmembrane transporter activity"/>
    <property type="evidence" value="ECO:0007669"/>
    <property type="project" value="InterPro"/>
</dbReference>
<name>A0A395IIX6_9HELO</name>
<feature type="transmembrane region" description="Helical" evidence="13">
    <location>
        <begin position="454"/>
        <end position="476"/>
    </location>
</feature>
<dbReference type="GO" id="GO:0016020">
    <property type="term" value="C:membrane"/>
    <property type="evidence" value="ECO:0007669"/>
    <property type="project" value="UniProtKB-SubCell"/>
</dbReference>
<dbReference type="PANTHER" id="PTHR45630:SF8">
    <property type="entry name" value="CATION-TRANSPORTING ATPASE"/>
    <property type="match status" value="1"/>
</dbReference>
<feature type="domain" description="P5B-type ATPase N-terminal" evidence="16">
    <location>
        <begin position="160"/>
        <end position="204"/>
    </location>
</feature>
<dbReference type="PRINTS" id="PR00119">
    <property type="entry name" value="CATATPASE"/>
</dbReference>
<evidence type="ECO:0000313" key="18">
    <source>
        <dbReference type="Proteomes" id="UP000249056"/>
    </source>
</evidence>
<evidence type="ECO:0000256" key="5">
    <source>
        <dbReference type="ARBA" id="ARBA00022723"/>
    </source>
</evidence>
<dbReference type="InterPro" id="IPR023214">
    <property type="entry name" value="HAD_sf"/>
</dbReference>
<dbReference type="GO" id="GO:0016887">
    <property type="term" value="F:ATP hydrolysis activity"/>
    <property type="evidence" value="ECO:0007669"/>
    <property type="project" value="InterPro"/>
</dbReference>
<dbReference type="EC" id="7.2.2.-" evidence="13"/>
<keyword evidence="7 13" id="KW-0067">ATP-binding</keyword>
<keyword evidence="18" id="KW-1185">Reference proteome</keyword>
<comment type="caution">
    <text evidence="17">The sequence shown here is derived from an EMBL/GenBank/DDBJ whole genome shotgun (WGS) entry which is preliminary data.</text>
</comment>
<dbReference type="InterPro" id="IPR023298">
    <property type="entry name" value="ATPase_P-typ_TM_dom_sf"/>
</dbReference>
<dbReference type="Pfam" id="PF12409">
    <property type="entry name" value="P5-ATPase"/>
    <property type="match status" value="1"/>
</dbReference>
<evidence type="ECO:0000259" key="15">
    <source>
        <dbReference type="Pfam" id="PF00122"/>
    </source>
</evidence>
<dbReference type="Gene3D" id="3.40.50.1000">
    <property type="entry name" value="HAD superfamily/HAD-like"/>
    <property type="match status" value="1"/>
</dbReference>
<organism evidence="17 18">
    <name type="scientific">Monilinia fructigena</name>
    <dbReference type="NCBI Taxonomy" id="38457"/>
    <lineage>
        <taxon>Eukaryota</taxon>
        <taxon>Fungi</taxon>
        <taxon>Dikarya</taxon>
        <taxon>Ascomycota</taxon>
        <taxon>Pezizomycotina</taxon>
        <taxon>Leotiomycetes</taxon>
        <taxon>Helotiales</taxon>
        <taxon>Sclerotiniaceae</taxon>
        <taxon>Monilinia</taxon>
    </lineage>
</organism>
<evidence type="ECO:0000256" key="11">
    <source>
        <dbReference type="ARBA" id="ARBA00023136"/>
    </source>
</evidence>
<evidence type="ECO:0000256" key="9">
    <source>
        <dbReference type="ARBA" id="ARBA00022967"/>
    </source>
</evidence>
<dbReference type="GO" id="GO:0046872">
    <property type="term" value="F:metal ion binding"/>
    <property type="evidence" value="ECO:0007669"/>
    <property type="project" value="UniProtKB-UniRule"/>
</dbReference>
<evidence type="ECO:0000256" key="12">
    <source>
        <dbReference type="ARBA" id="ARBA00049360"/>
    </source>
</evidence>
<dbReference type="InterPro" id="IPR023299">
    <property type="entry name" value="ATPase_P-typ_cyto_dom_N"/>
</dbReference>
<evidence type="ECO:0000256" key="8">
    <source>
        <dbReference type="ARBA" id="ARBA00022842"/>
    </source>
</evidence>
<evidence type="ECO:0000256" key="3">
    <source>
        <dbReference type="ARBA" id="ARBA00022553"/>
    </source>
</evidence>
<protein>
    <recommendedName>
        <fullName evidence="13">Cation-transporting ATPase</fullName>
        <ecNumber evidence="13">7.2.2.-</ecNumber>
    </recommendedName>
</protein>
<dbReference type="GO" id="GO:0019829">
    <property type="term" value="F:ATPase-coupled monoatomic cation transmembrane transporter activity"/>
    <property type="evidence" value="ECO:0007669"/>
    <property type="project" value="UniProtKB-UniRule"/>
</dbReference>
<dbReference type="PANTHER" id="PTHR45630">
    <property type="entry name" value="CATION-TRANSPORTING ATPASE-RELATED"/>
    <property type="match status" value="1"/>
</dbReference>
<keyword evidence="10 13" id="KW-1133">Transmembrane helix</keyword>
<comment type="catalytic activity">
    <reaction evidence="12 13">
        <text>ATP + H2O = ADP + phosphate + H(+)</text>
        <dbReference type="Rhea" id="RHEA:13065"/>
        <dbReference type="ChEBI" id="CHEBI:15377"/>
        <dbReference type="ChEBI" id="CHEBI:15378"/>
        <dbReference type="ChEBI" id="CHEBI:30616"/>
        <dbReference type="ChEBI" id="CHEBI:43474"/>
        <dbReference type="ChEBI" id="CHEBI:456216"/>
    </reaction>
</comment>
<keyword evidence="4 13" id="KW-0812">Transmembrane</keyword>
<dbReference type="InterPro" id="IPR001757">
    <property type="entry name" value="P_typ_ATPase"/>
</dbReference>
<evidence type="ECO:0000256" key="6">
    <source>
        <dbReference type="ARBA" id="ARBA00022741"/>
    </source>
</evidence>
<dbReference type="SUPFAM" id="SSF56784">
    <property type="entry name" value="HAD-like"/>
    <property type="match status" value="1"/>
</dbReference>
<evidence type="ECO:0000313" key="17">
    <source>
        <dbReference type="EMBL" id="RAL60175.1"/>
    </source>
</evidence>
<dbReference type="InterPro" id="IPR006544">
    <property type="entry name" value="P-type_TPase_V"/>
</dbReference>
<dbReference type="InterPro" id="IPR059000">
    <property type="entry name" value="ATPase_P-type_domA"/>
</dbReference>
<feature type="transmembrane region" description="Helical" evidence="13">
    <location>
        <begin position="961"/>
        <end position="979"/>
    </location>
</feature>
<keyword evidence="3" id="KW-0597">Phosphoprotein</keyword>
<dbReference type="Gene3D" id="3.40.1110.10">
    <property type="entry name" value="Calcium-transporting ATPase, cytoplasmic domain N"/>
    <property type="match status" value="1"/>
</dbReference>
<dbReference type="FunFam" id="2.70.150.10:FF:000057">
    <property type="entry name" value="Cation-transporting ATPase"/>
    <property type="match status" value="1"/>
</dbReference>
<feature type="transmembrane region" description="Helical" evidence="13">
    <location>
        <begin position="929"/>
        <end position="949"/>
    </location>
</feature>
<gene>
    <name evidence="17" type="ORF">DID88_000799</name>
</gene>
<evidence type="ECO:0000256" key="7">
    <source>
        <dbReference type="ARBA" id="ARBA00022840"/>
    </source>
</evidence>
<keyword evidence="11 13" id="KW-0472">Membrane</keyword>
<feature type="region of interest" description="Disordered" evidence="14">
    <location>
        <begin position="80"/>
        <end position="100"/>
    </location>
</feature>
<dbReference type="GO" id="GO:0005524">
    <property type="term" value="F:ATP binding"/>
    <property type="evidence" value="ECO:0007669"/>
    <property type="project" value="UniProtKB-UniRule"/>
</dbReference>
<comment type="subcellular location">
    <subcellularLocation>
        <location evidence="1 13">Membrane</location>
        <topology evidence="1 13">Multi-pass membrane protein</topology>
    </subcellularLocation>
</comment>
<dbReference type="GO" id="GO:0006874">
    <property type="term" value="P:intracellular calcium ion homeostasis"/>
    <property type="evidence" value="ECO:0007669"/>
    <property type="project" value="TreeGrafter"/>
</dbReference>
<dbReference type="SUPFAM" id="SSF81665">
    <property type="entry name" value="Calcium ATPase, transmembrane domain M"/>
    <property type="match status" value="1"/>
</dbReference>
<reference evidence="17 18" key="1">
    <citation type="submission" date="2018-06" db="EMBL/GenBank/DDBJ databases">
        <title>Genome Sequence of the Brown Rot Fungal Pathogen Monilinia fructigena.</title>
        <authorList>
            <person name="Landi L."/>
            <person name="De Miccolis Angelini R.M."/>
            <person name="Pollastro S."/>
            <person name="Abate D."/>
            <person name="Faretra F."/>
            <person name="Romanazzi G."/>
        </authorList>
    </citation>
    <scope>NUCLEOTIDE SEQUENCE [LARGE SCALE GENOMIC DNA]</scope>
    <source>
        <strain evidence="17 18">Mfrg269</strain>
    </source>
</reference>
<dbReference type="Pfam" id="PF00122">
    <property type="entry name" value="E1-E2_ATPase"/>
    <property type="match status" value="1"/>
</dbReference>
<dbReference type="NCBIfam" id="TIGR01494">
    <property type="entry name" value="ATPase_P-type"/>
    <property type="match status" value="1"/>
</dbReference>
<dbReference type="InterPro" id="IPR008250">
    <property type="entry name" value="ATPase_P-typ_transduc_dom_A_sf"/>
</dbReference>
<keyword evidence="5 13" id="KW-0479">Metal-binding</keyword>
<dbReference type="AlphaFoldDB" id="A0A395IIX6"/>
<dbReference type="SUPFAM" id="SSF81653">
    <property type="entry name" value="Calcium ATPase, transduction domain A"/>
    <property type="match status" value="1"/>
</dbReference>